<gene>
    <name evidence="2" type="ORF">E1B28_003544</name>
</gene>
<keyword evidence="1" id="KW-0812">Transmembrane</keyword>
<sequence>MSSVRNFLTSSPASTPAALHTSLTGHGHDAPTLLLLLHGLCRLIMYLRLLLFFRKKRAKRVLNRLGHFNILFENSTQSEFYSASTIGFKTQMCGCLASERIMTDTRITCSTRAFYDDKKASDKFHVVLFFMTHFVPVFSNLPHTAQYLLEVGLHAHMYVAPRFINVSNHPISP</sequence>
<dbReference type="RefSeq" id="XP_043002493.1">
    <property type="nucleotide sequence ID" value="XM_043160536.1"/>
</dbReference>
<dbReference type="EMBL" id="CM032191">
    <property type="protein sequence ID" value="KAG7086022.1"/>
    <property type="molecule type" value="Genomic_DNA"/>
</dbReference>
<keyword evidence="1" id="KW-0472">Membrane</keyword>
<evidence type="ECO:0000313" key="2">
    <source>
        <dbReference type="EMBL" id="KAG7086022.1"/>
    </source>
</evidence>
<organism evidence="2 3">
    <name type="scientific">Marasmius oreades</name>
    <name type="common">fairy-ring Marasmius</name>
    <dbReference type="NCBI Taxonomy" id="181124"/>
    <lineage>
        <taxon>Eukaryota</taxon>
        <taxon>Fungi</taxon>
        <taxon>Dikarya</taxon>
        <taxon>Basidiomycota</taxon>
        <taxon>Agaricomycotina</taxon>
        <taxon>Agaricomycetes</taxon>
        <taxon>Agaricomycetidae</taxon>
        <taxon>Agaricales</taxon>
        <taxon>Marasmiineae</taxon>
        <taxon>Marasmiaceae</taxon>
        <taxon>Marasmius</taxon>
    </lineage>
</organism>
<name>A0A9P7RM64_9AGAR</name>
<evidence type="ECO:0000256" key="1">
    <source>
        <dbReference type="SAM" id="Phobius"/>
    </source>
</evidence>
<evidence type="ECO:0000313" key="3">
    <source>
        <dbReference type="Proteomes" id="UP001049176"/>
    </source>
</evidence>
<dbReference type="AlphaFoldDB" id="A0A9P7RM64"/>
<dbReference type="Proteomes" id="UP001049176">
    <property type="component" value="Chromosome 11"/>
</dbReference>
<keyword evidence="3" id="KW-1185">Reference proteome</keyword>
<reference evidence="2" key="1">
    <citation type="journal article" date="2021" name="Genome Biol. Evol.">
        <title>The assembled and annotated genome of the fairy-ring fungus Marasmius oreades.</title>
        <authorList>
            <person name="Hiltunen M."/>
            <person name="Ament-Velasquez S.L."/>
            <person name="Johannesson H."/>
        </authorList>
    </citation>
    <scope>NUCLEOTIDE SEQUENCE</scope>
    <source>
        <strain evidence="2">03SP1</strain>
    </source>
</reference>
<proteinExistence type="predicted"/>
<feature type="transmembrane region" description="Helical" evidence="1">
    <location>
        <begin position="33"/>
        <end position="53"/>
    </location>
</feature>
<keyword evidence="1" id="KW-1133">Transmembrane helix</keyword>
<dbReference type="KEGG" id="more:E1B28_003544"/>
<dbReference type="GeneID" id="66072620"/>
<comment type="caution">
    <text evidence="2">The sequence shown here is derived from an EMBL/GenBank/DDBJ whole genome shotgun (WGS) entry which is preliminary data.</text>
</comment>
<accession>A0A9P7RM64</accession>
<protein>
    <submittedName>
        <fullName evidence="2">Uncharacterized protein</fullName>
    </submittedName>
</protein>